<proteinExistence type="predicted"/>
<evidence type="ECO:0000256" key="2">
    <source>
        <dbReference type="ARBA" id="ARBA00022723"/>
    </source>
</evidence>
<evidence type="ECO:0000313" key="9">
    <source>
        <dbReference type="Proteomes" id="UP000054007"/>
    </source>
</evidence>
<keyword evidence="4" id="KW-0560">Oxidoreductase</keyword>
<evidence type="ECO:0000259" key="7">
    <source>
        <dbReference type="SMART" id="SM00702"/>
    </source>
</evidence>
<dbReference type="EMBL" id="KN880431">
    <property type="protein sequence ID" value="KIY74355.1"/>
    <property type="molecule type" value="Genomic_DNA"/>
</dbReference>
<keyword evidence="9" id="KW-1185">Reference proteome</keyword>
<evidence type="ECO:0000256" key="3">
    <source>
        <dbReference type="ARBA" id="ARBA00022964"/>
    </source>
</evidence>
<dbReference type="InterPro" id="IPR045054">
    <property type="entry name" value="P4HA-like"/>
</dbReference>
<evidence type="ECO:0000256" key="4">
    <source>
        <dbReference type="ARBA" id="ARBA00023002"/>
    </source>
</evidence>
<evidence type="ECO:0000256" key="5">
    <source>
        <dbReference type="ARBA" id="ARBA00023004"/>
    </source>
</evidence>
<dbReference type="GO" id="GO:0004656">
    <property type="term" value="F:procollagen-proline 4-dioxygenase activity"/>
    <property type="evidence" value="ECO:0007669"/>
    <property type="project" value="TreeGrafter"/>
</dbReference>
<dbReference type="SMART" id="SM00702">
    <property type="entry name" value="P4Hc"/>
    <property type="match status" value="1"/>
</dbReference>
<gene>
    <name evidence="8" type="ORF">CYLTODRAFT_416197</name>
</gene>
<reference evidence="8 9" key="1">
    <citation type="journal article" date="2015" name="Fungal Genet. Biol.">
        <title>Evolution of novel wood decay mechanisms in Agaricales revealed by the genome sequences of Fistulina hepatica and Cylindrobasidium torrendii.</title>
        <authorList>
            <person name="Floudas D."/>
            <person name="Held B.W."/>
            <person name="Riley R."/>
            <person name="Nagy L.G."/>
            <person name="Koehler G."/>
            <person name="Ransdell A.S."/>
            <person name="Younus H."/>
            <person name="Chow J."/>
            <person name="Chiniquy J."/>
            <person name="Lipzen A."/>
            <person name="Tritt A."/>
            <person name="Sun H."/>
            <person name="Haridas S."/>
            <person name="LaButti K."/>
            <person name="Ohm R.A."/>
            <person name="Kues U."/>
            <person name="Blanchette R.A."/>
            <person name="Grigoriev I.V."/>
            <person name="Minto R.E."/>
            <person name="Hibbett D.S."/>
        </authorList>
    </citation>
    <scope>NUCLEOTIDE SEQUENCE [LARGE SCALE GENOMIC DNA]</scope>
    <source>
        <strain evidence="8 9">FP15055 ss-10</strain>
    </source>
</reference>
<dbReference type="InterPro" id="IPR006620">
    <property type="entry name" value="Pro_4_hyd_alph"/>
</dbReference>
<dbReference type="Gene3D" id="2.60.120.620">
    <property type="entry name" value="q2cbj1_9rhob like domain"/>
    <property type="match status" value="1"/>
</dbReference>
<dbReference type="GO" id="GO:0031418">
    <property type="term" value="F:L-ascorbic acid binding"/>
    <property type="evidence" value="ECO:0007669"/>
    <property type="project" value="InterPro"/>
</dbReference>
<sequence length="243" mass="27441">MAAKKGSKAAPPPPSAKPEDKRQTADQILAKLQFAKKRDLEARVILEDQIILVDNFLSAKECDAAIKAIDSLPLELTPPKRRGEAERVNYRFSVQSSTFAEHLRARLNPHLPAFAPSKSIRRSTRADSREAVAYNSNIRFYKYTPAQYFGPHYDDYVYDEETGQHSEWTLLVYLTGVEDGVVGGETIFYKDEKKRDVDAIVPELSRGTALLHRHGPDCMLHEGSQVKSGTKYVLRSDLMFKDI</sequence>
<keyword evidence="3" id="KW-0223">Dioxygenase</keyword>
<dbReference type="OrthoDB" id="69177at2759"/>
<dbReference type="GO" id="GO:0005506">
    <property type="term" value="F:iron ion binding"/>
    <property type="evidence" value="ECO:0007669"/>
    <property type="project" value="InterPro"/>
</dbReference>
<dbReference type="Proteomes" id="UP000054007">
    <property type="component" value="Unassembled WGS sequence"/>
</dbReference>
<accession>A0A0D7BVT4</accession>
<dbReference type="GO" id="GO:0005783">
    <property type="term" value="C:endoplasmic reticulum"/>
    <property type="evidence" value="ECO:0007669"/>
    <property type="project" value="TreeGrafter"/>
</dbReference>
<evidence type="ECO:0000256" key="6">
    <source>
        <dbReference type="SAM" id="MobiDB-lite"/>
    </source>
</evidence>
<keyword evidence="2" id="KW-0479">Metal-binding</keyword>
<dbReference type="AlphaFoldDB" id="A0A0D7BVT4"/>
<keyword evidence="5" id="KW-0408">Iron</keyword>
<organism evidence="8 9">
    <name type="scientific">Cylindrobasidium torrendii FP15055 ss-10</name>
    <dbReference type="NCBI Taxonomy" id="1314674"/>
    <lineage>
        <taxon>Eukaryota</taxon>
        <taxon>Fungi</taxon>
        <taxon>Dikarya</taxon>
        <taxon>Basidiomycota</taxon>
        <taxon>Agaricomycotina</taxon>
        <taxon>Agaricomycetes</taxon>
        <taxon>Agaricomycetidae</taxon>
        <taxon>Agaricales</taxon>
        <taxon>Marasmiineae</taxon>
        <taxon>Physalacriaceae</taxon>
        <taxon>Cylindrobasidium</taxon>
    </lineage>
</organism>
<protein>
    <recommendedName>
        <fullName evidence="7">Prolyl 4-hydroxylase alpha subunit domain-containing protein</fullName>
    </recommendedName>
</protein>
<dbReference type="PANTHER" id="PTHR10869:SF236">
    <property type="entry name" value="PROLYL 4-HYDROXYLASE ALPHA SUBUNIT DOMAIN-CONTAINING PROTEIN"/>
    <property type="match status" value="1"/>
</dbReference>
<evidence type="ECO:0000313" key="8">
    <source>
        <dbReference type="EMBL" id="KIY74355.1"/>
    </source>
</evidence>
<dbReference type="PANTHER" id="PTHR10869">
    <property type="entry name" value="PROLYL 4-HYDROXYLASE ALPHA SUBUNIT"/>
    <property type="match status" value="1"/>
</dbReference>
<dbReference type="Pfam" id="PF13640">
    <property type="entry name" value="2OG-FeII_Oxy_3"/>
    <property type="match status" value="1"/>
</dbReference>
<name>A0A0D7BVT4_9AGAR</name>
<comment type="cofactor">
    <cofactor evidence="1">
        <name>L-ascorbate</name>
        <dbReference type="ChEBI" id="CHEBI:38290"/>
    </cofactor>
</comment>
<evidence type="ECO:0000256" key="1">
    <source>
        <dbReference type="ARBA" id="ARBA00001961"/>
    </source>
</evidence>
<feature type="domain" description="Prolyl 4-hydroxylase alpha subunit" evidence="7">
    <location>
        <begin position="48"/>
        <end position="239"/>
    </location>
</feature>
<dbReference type="InterPro" id="IPR044862">
    <property type="entry name" value="Pro_4_hyd_alph_FE2OG_OXY"/>
</dbReference>
<feature type="region of interest" description="Disordered" evidence="6">
    <location>
        <begin position="1"/>
        <end position="24"/>
    </location>
</feature>